<dbReference type="Gene3D" id="1.10.10.10">
    <property type="entry name" value="Winged helix-like DNA-binding domain superfamily/Winged helix DNA-binding domain"/>
    <property type="match status" value="1"/>
</dbReference>
<feature type="domain" description="ANTAR" evidence="5">
    <location>
        <begin position="161"/>
        <end position="222"/>
    </location>
</feature>
<evidence type="ECO:0000256" key="1">
    <source>
        <dbReference type="ARBA" id="ARBA00022679"/>
    </source>
</evidence>
<dbReference type="PROSITE" id="PS50921">
    <property type="entry name" value="ANTAR"/>
    <property type="match status" value="1"/>
</dbReference>
<name>A0A6J4NEN0_9ACTN</name>
<evidence type="ECO:0000256" key="4">
    <source>
        <dbReference type="ARBA" id="ARBA00023163"/>
    </source>
</evidence>
<dbReference type="InterPro" id="IPR005561">
    <property type="entry name" value="ANTAR"/>
</dbReference>
<gene>
    <name evidence="6" type="ORF">AVDCRST_MAG06-1246</name>
</gene>
<dbReference type="Pfam" id="PF03861">
    <property type="entry name" value="ANTAR"/>
    <property type="match status" value="1"/>
</dbReference>
<dbReference type="Pfam" id="PF13185">
    <property type="entry name" value="GAF_2"/>
    <property type="match status" value="1"/>
</dbReference>
<dbReference type="PIRSF" id="PIRSF036625">
    <property type="entry name" value="GAF_ANTAR"/>
    <property type="match status" value="1"/>
</dbReference>
<evidence type="ECO:0000313" key="6">
    <source>
        <dbReference type="EMBL" id="CAA9385724.1"/>
    </source>
</evidence>
<keyword evidence="4" id="KW-0804">Transcription</keyword>
<dbReference type="SMART" id="SM00065">
    <property type="entry name" value="GAF"/>
    <property type="match status" value="1"/>
</dbReference>
<keyword evidence="2" id="KW-0418">Kinase</keyword>
<dbReference type="SUPFAM" id="SSF55781">
    <property type="entry name" value="GAF domain-like"/>
    <property type="match status" value="1"/>
</dbReference>
<dbReference type="GO" id="GO:0003723">
    <property type="term" value="F:RNA binding"/>
    <property type="evidence" value="ECO:0007669"/>
    <property type="project" value="InterPro"/>
</dbReference>
<proteinExistence type="predicted"/>
<evidence type="ECO:0000256" key="2">
    <source>
        <dbReference type="ARBA" id="ARBA00022777"/>
    </source>
</evidence>
<sequence>MNGETDEFTEQLSVAARAMQAEDGTQQTLERAILNVTEMIEACDLAGISILRKDGIETPAASDELTRRIDQLQYELRQGPCYDALREHEVVRGNDLLRDERWPQWGHAMAEELGVRSSLSYRLFITDDSLGSMDLYSRTVNAFDDDDLLHGQALAAHIAVAVAAAQDSDNLRRAVTNRTVIGQAEGILMERFGITADRAFDVLRRVSQHRNQKLNQVAEQLVSTRETPS</sequence>
<evidence type="ECO:0000259" key="5">
    <source>
        <dbReference type="PROSITE" id="PS50921"/>
    </source>
</evidence>
<keyword evidence="1" id="KW-0808">Transferase</keyword>
<accession>A0A6J4NEN0</accession>
<dbReference type="AlphaFoldDB" id="A0A6J4NEN0"/>
<protein>
    <recommendedName>
        <fullName evidence="5">ANTAR domain-containing protein</fullName>
    </recommendedName>
</protein>
<dbReference type="SUPFAM" id="SSF52172">
    <property type="entry name" value="CheY-like"/>
    <property type="match status" value="1"/>
</dbReference>
<dbReference type="InterPro" id="IPR012074">
    <property type="entry name" value="GAF_ANTAR"/>
</dbReference>
<dbReference type="EMBL" id="CADCUP010000085">
    <property type="protein sequence ID" value="CAA9385724.1"/>
    <property type="molecule type" value="Genomic_DNA"/>
</dbReference>
<dbReference type="RefSeq" id="WP_295657704.1">
    <property type="nucleotide sequence ID" value="NZ_CADCUP010000085.1"/>
</dbReference>
<dbReference type="Gene3D" id="3.30.450.40">
    <property type="match status" value="1"/>
</dbReference>
<evidence type="ECO:0000256" key="3">
    <source>
        <dbReference type="ARBA" id="ARBA00023015"/>
    </source>
</evidence>
<dbReference type="InterPro" id="IPR003018">
    <property type="entry name" value="GAF"/>
</dbReference>
<dbReference type="SMART" id="SM01012">
    <property type="entry name" value="ANTAR"/>
    <property type="match status" value="1"/>
</dbReference>
<dbReference type="InterPro" id="IPR011006">
    <property type="entry name" value="CheY-like_superfamily"/>
</dbReference>
<keyword evidence="3" id="KW-0805">Transcription regulation</keyword>
<dbReference type="GO" id="GO:0016301">
    <property type="term" value="F:kinase activity"/>
    <property type="evidence" value="ECO:0007669"/>
    <property type="project" value="UniProtKB-KW"/>
</dbReference>
<organism evidence="6">
    <name type="scientific">uncultured Nocardioides sp</name>
    <dbReference type="NCBI Taxonomy" id="198441"/>
    <lineage>
        <taxon>Bacteria</taxon>
        <taxon>Bacillati</taxon>
        <taxon>Actinomycetota</taxon>
        <taxon>Actinomycetes</taxon>
        <taxon>Propionibacteriales</taxon>
        <taxon>Nocardioidaceae</taxon>
        <taxon>Nocardioides</taxon>
        <taxon>environmental samples</taxon>
    </lineage>
</organism>
<dbReference type="InterPro" id="IPR036388">
    <property type="entry name" value="WH-like_DNA-bd_sf"/>
</dbReference>
<dbReference type="InterPro" id="IPR029016">
    <property type="entry name" value="GAF-like_dom_sf"/>
</dbReference>
<reference evidence="6" key="1">
    <citation type="submission" date="2020-02" db="EMBL/GenBank/DDBJ databases">
        <authorList>
            <person name="Meier V. D."/>
        </authorList>
    </citation>
    <scope>NUCLEOTIDE SEQUENCE</scope>
    <source>
        <strain evidence="6">AVDCRST_MAG06</strain>
    </source>
</reference>